<evidence type="ECO:0000256" key="5">
    <source>
        <dbReference type="ARBA" id="ARBA00023125"/>
    </source>
</evidence>
<keyword evidence="4 7" id="KW-0805">Transcription regulation</keyword>
<dbReference type="Proteomes" id="UP000266313">
    <property type="component" value="Chromosome"/>
</dbReference>
<evidence type="ECO:0000256" key="7">
    <source>
        <dbReference type="HAMAP-Rule" id="MF_01008"/>
    </source>
</evidence>
<comment type="similarity">
    <text evidence="7">Belongs to the MraZ family.</text>
</comment>
<dbReference type="PANTHER" id="PTHR34701">
    <property type="entry name" value="TRANSCRIPTIONAL REGULATOR MRAZ"/>
    <property type="match status" value="1"/>
</dbReference>
<dbReference type="PROSITE" id="PS51740">
    <property type="entry name" value="SPOVT_ABRB"/>
    <property type="match status" value="2"/>
</dbReference>
<keyword evidence="6 7" id="KW-0804">Transcription</keyword>
<dbReference type="GO" id="GO:0003700">
    <property type="term" value="F:DNA-binding transcription factor activity"/>
    <property type="evidence" value="ECO:0007669"/>
    <property type="project" value="UniProtKB-UniRule"/>
</dbReference>
<dbReference type="InterPro" id="IPR035644">
    <property type="entry name" value="MraZ_C"/>
</dbReference>
<proteinExistence type="inferred from homology"/>
<dbReference type="KEGG" id="mmai:sS8_4635"/>
<evidence type="ECO:0000259" key="8">
    <source>
        <dbReference type="PROSITE" id="PS51740"/>
    </source>
</evidence>
<keyword evidence="10" id="KW-1185">Reference proteome</keyword>
<dbReference type="PANTHER" id="PTHR34701:SF1">
    <property type="entry name" value="TRANSCRIPTIONAL REGULATOR MRAZ"/>
    <property type="match status" value="1"/>
</dbReference>
<dbReference type="InterPro" id="IPR003444">
    <property type="entry name" value="MraZ"/>
</dbReference>
<evidence type="ECO:0000256" key="3">
    <source>
        <dbReference type="ARBA" id="ARBA00022737"/>
    </source>
</evidence>
<dbReference type="InterPro" id="IPR037914">
    <property type="entry name" value="SpoVT-AbrB_sf"/>
</dbReference>
<dbReference type="GO" id="GO:2000143">
    <property type="term" value="P:negative regulation of DNA-templated transcription initiation"/>
    <property type="evidence" value="ECO:0007669"/>
    <property type="project" value="TreeGrafter"/>
</dbReference>
<comment type="subunit">
    <text evidence="7">Forms oligomers.</text>
</comment>
<evidence type="ECO:0000313" key="9">
    <source>
        <dbReference type="EMBL" id="BBA36565.1"/>
    </source>
</evidence>
<dbReference type="CDD" id="cd16320">
    <property type="entry name" value="MraZ_N"/>
    <property type="match status" value="1"/>
</dbReference>
<evidence type="ECO:0000256" key="6">
    <source>
        <dbReference type="ARBA" id="ARBA00023163"/>
    </source>
</evidence>
<keyword evidence="9" id="KW-0131">Cell cycle</keyword>
<evidence type="ECO:0000313" key="10">
    <source>
        <dbReference type="Proteomes" id="UP000266313"/>
    </source>
</evidence>
<evidence type="ECO:0000256" key="2">
    <source>
        <dbReference type="ARBA" id="ARBA00022490"/>
    </source>
</evidence>
<dbReference type="AlphaFoldDB" id="A0A250KY62"/>
<protein>
    <recommendedName>
        <fullName evidence="1 7">Transcriptional regulator MraZ</fullName>
    </recommendedName>
</protein>
<dbReference type="CDD" id="cd16321">
    <property type="entry name" value="MraZ_C"/>
    <property type="match status" value="1"/>
</dbReference>
<dbReference type="EMBL" id="AP017928">
    <property type="protein sequence ID" value="BBA36565.1"/>
    <property type="molecule type" value="Genomic_DNA"/>
</dbReference>
<keyword evidence="3" id="KW-0677">Repeat</keyword>
<feature type="domain" description="SpoVT-AbrB" evidence="8">
    <location>
        <begin position="93"/>
        <end position="136"/>
    </location>
</feature>
<dbReference type="GO" id="GO:0009295">
    <property type="term" value="C:nucleoid"/>
    <property type="evidence" value="ECO:0007669"/>
    <property type="project" value="UniProtKB-SubCell"/>
</dbReference>
<dbReference type="InterPro" id="IPR035642">
    <property type="entry name" value="MraZ_N"/>
</dbReference>
<gene>
    <name evidence="7" type="primary">mraZ</name>
    <name evidence="9" type="ORF">sS8_4635</name>
</gene>
<evidence type="ECO:0000256" key="4">
    <source>
        <dbReference type="ARBA" id="ARBA00023015"/>
    </source>
</evidence>
<feature type="domain" description="SpoVT-AbrB" evidence="8">
    <location>
        <begin position="18"/>
        <end position="64"/>
    </location>
</feature>
<dbReference type="GO" id="GO:0051301">
    <property type="term" value="P:cell division"/>
    <property type="evidence" value="ECO:0007669"/>
    <property type="project" value="UniProtKB-KW"/>
</dbReference>
<comment type="subcellular location">
    <subcellularLocation>
        <location evidence="7">Cytoplasm</location>
        <location evidence="7">Nucleoid</location>
    </subcellularLocation>
</comment>
<dbReference type="Pfam" id="PF02381">
    <property type="entry name" value="MraZ"/>
    <property type="match status" value="2"/>
</dbReference>
<sequence length="165" mass="18909">MEKNGAKGKQGDFLFRGVNSINLDEKGRLVMPTRYRAELHESCDGQLVVTVGLDKCLMLYPLPEFEEIERKLVKLPSLNKQAKRLQRLLIGHAAECEMDGQGRFLVPEPLRKFAELEKRVALIGQGNKFEIWDEAIWNASRDEWIEEERQESLEELSPELGSLAL</sequence>
<dbReference type="NCBIfam" id="TIGR00242">
    <property type="entry name" value="division/cell wall cluster transcriptional repressor MraZ"/>
    <property type="match status" value="1"/>
</dbReference>
<evidence type="ECO:0000256" key="1">
    <source>
        <dbReference type="ARBA" id="ARBA00013860"/>
    </source>
</evidence>
<dbReference type="InterPro" id="IPR020603">
    <property type="entry name" value="MraZ_dom"/>
</dbReference>
<name>A0A250KY62_9GAMM</name>
<dbReference type="SUPFAM" id="SSF89447">
    <property type="entry name" value="AbrB/MazE/MraZ-like"/>
    <property type="match status" value="1"/>
</dbReference>
<dbReference type="InterPro" id="IPR007159">
    <property type="entry name" value="SpoVT-AbrB_dom"/>
</dbReference>
<organism evidence="9 10">
    <name type="scientific">Methylocaldum marinum</name>
    <dbReference type="NCBI Taxonomy" id="1432792"/>
    <lineage>
        <taxon>Bacteria</taxon>
        <taxon>Pseudomonadati</taxon>
        <taxon>Pseudomonadota</taxon>
        <taxon>Gammaproteobacteria</taxon>
        <taxon>Methylococcales</taxon>
        <taxon>Methylococcaceae</taxon>
        <taxon>Methylocaldum</taxon>
    </lineage>
</organism>
<keyword evidence="9" id="KW-0132">Cell division</keyword>
<accession>A0A250KY62</accession>
<dbReference type="GO" id="GO:0000976">
    <property type="term" value="F:transcription cis-regulatory region binding"/>
    <property type="evidence" value="ECO:0007669"/>
    <property type="project" value="TreeGrafter"/>
</dbReference>
<reference evidence="9 10" key="1">
    <citation type="submission" date="2016-12" db="EMBL/GenBank/DDBJ databases">
        <title>Genome sequencing of Methylocaldum marinum.</title>
        <authorList>
            <person name="Takeuchi M."/>
            <person name="Kamagata Y."/>
            <person name="Hiraoka S."/>
            <person name="Oshima K."/>
            <person name="Hattori M."/>
            <person name="Iwasaki W."/>
        </authorList>
    </citation>
    <scope>NUCLEOTIDE SEQUENCE [LARGE SCALE GENOMIC DNA]</scope>
    <source>
        <strain evidence="9 10">S8</strain>
    </source>
</reference>
<dbReference type="InterPro" id="IPR038619">
    <property type="entry name" value="MraZ_sf"/>
</dbReference>
<dbReference type="GO" id="GO:0005737">
    <property type="term" value="C:cytoplasm"/>
    <property type="evidence" value="ECO:0007669"/>
    <property type="project" value="UniProtKB-UniRule"/>
</dbReference>
<dbReference type="HAMAP" id="MF_01008">
    <property type="entry name" value="MraZ"/>
    <property type="match status" value="1"/>
</dbReference>
<keyword evidence="5 7" id="KW-0238">DNA-binding</keyword>
<keyword evidence="2 7" id="KW-0963">Cytoplasm</keyword>
<dbReference type="Gene3D" id="3.40.1550.20">
    <property type="entry name" value="Transcriptional regulator MraZ domain"/>
    <property type="match status" value="1"/>
</dbReference>